<dbReference type="InterPro" id="IPR011990">
    <property type="entry name" value="TPR-like_helical_dom_sf"/>
</dbReference>
<dbReference type="PROSITE" id="PS51375">
    <property type="entry name" value="PPR"/>
    <property type="match status" value="1"/>
</dbReference>
<dbReference type="InterPro" id="IPR052308">
    <property type="entry name" value="PPR_domain-containing"/>
</dbReference>
<evidence type="ECO:0000256" key="2">
    <source>
        <dbReference type="PROSITE-ProRule" id="PRU00708"/>
    </source>
</evidence>
<dbReference type="PANTHER" id="PTHR47937:SF7">
    <property type="entry name" value="EXPORTIN-2 CENTRAL DOMAIN-CONTAINING PROTEIN"/>
    <property type="match status" value="1"/>
</dbReference>
<gene>
    <name evidence="3" type="ORF">BRARA_C04520</name>
</gene>
<sequence length="378" mass="42975">MSAYARLSFVLHNLAKQKGISVRLLRFPLGRDPSLLTEKLDPNISQPVRSLIELSELDKAAQISHLAVCEESYHGWDTKVMMCNDIISSMCKAKRISSRTSPLSTTLSKPFVIDNRVEEALNLYIRTTITVLPNMDTRRLLTKGLVDTGRIYEAIIFLYSRNLWDSIAYSYIIRGFLDLGEHDMANHLLCIAKQDHHVRAVVEATFVDYWFKQGEDAKAMEVYRSLISRNVCASTVNTLLEILFDNGKETEAWDLFNAMLTNNSLTYNRDTFGTVVNACFKLRLFKQALHTFKRPEFTRSSRCYATIIALFCEHGMMSQAQDLFDEICSAPEYLSPDVPTFRSLINGYAKAGRVDDAVRLLKLMVDATLLKFSVHSAH</sequence>
<dbReference type="AlphaFoldDB" id="A0A398ABJ4"/>
<dbReference type="Pfam" id="PF01535">
    <property type="entry name" value="PPR"/>
    <property type="match status" value="2"/>
</dbReference>
<evidence type="ECO:0000313" key="3">
    <source>
        <dbReference type="EMBL" id="RID72636.1"/>
    </source>
</evidence>
<reference evidence="3 4" key="1">
    <citation type="submission" date="2018-06" db="EMBL/GenBank/DDBJ databases">
        <title>WGS assembly of Brassica rapa FPsc.</title>
        <authorList>
            <person name="Bowman J."/>
            <person name="Kohchi T."/>
            <person name="Yamato K."/>
            <person name="Jenkins J."/>
            <person name="Shu S."/>
            <person name="Ishizaki K."/>
            <person name="Yamaoka S."/>
            <person name="Nishihama R."/>
            <person name="Nakamura Y."/>
            <person name="Berger F."/>
            <person name="Adam C."/>
            <person name="Aki S."/>
            <person name="Althoff F."/>
            <person name="Araki T."/>
            <person name="Arteaga-Vazquez M."/>
            <person name="Balasubrmanian S."/>
            <person name="Bauer D."/>
            <person name="Boehm C."/>
            <person name="Briginshaw L."/>
            <person name="Caballero-Perez J."/>
            <person name="Catarino B."/>
            <person name="Chen F."/>
            <person name="Chiyoda S."/>
            <person name="Chovatia M."/>
            <person name="Davies K."/>
            <person name="Delmans M."/>
            <person name="Demura T."/>
            <person name="Dierschke T."/>
            <person name="Dolan L."/>
            <person name="Dorantes-Acosta A."/>
            <person name="Eklund D."/>
            <person name="Florent S."/>
            <person name="Flores-Sandoval E."/>
            <person name="Fujiyama A."/>
            <person name="Fukuzawa H."/>
            <person name="Galik B."/>
            <person name="Grimanelli D."/>
            <person name="Grimwood J."/>
            <person name="Grossniklaus U."/>
            <person name="Hamada T."/>
            <person name="Haseloff J."/>
            <person name="Hetherington A."/>
            <person name="Higo A."/>
            <person name="Hirakawa Y."/>
            <person name="Hundley H."/>
            <person name="Ikeda Y."/>
            <person name="Inoue K."/>
            <person name="Inoue S."/>
            <person name="Ishida S."/>
            <person name="Jia Q."/>
            <person name="Kakita M."/>
            <person name="Kanazawa T."/>
            <person name="Kawai Y."/>
            <person name="Kawashima T."/>
            <person name="Kennedy M."/>
            <person name="Kinose K."/>
            <person name="Kinoshita T."/>
            <person name="Kohara Y."/>
            <person name="Koide E."/>
            <person name="Komatsu K."/>
            <person name="Kopischke S."/>
            <person name="Kubo M."/>
            <person name="Kyozuka J."/>
            <person name="Lagercrantz U."/>
            <person name="Lin S."/>
            <person name="Lindquist E."/>
            <person name="Lipzen A."/>
            <person name="Lu C."/>
            <person name="Luna E."/>
            <person name="Martienssen R."/>
            <person name="Minamino N."/>
            <person name="Mizutani M."/>
            <person name="Mizutani M."/>
            <person name="Mochizuki N."/>
            <person name="Monte I."/>
            <person name="Mosher R."/>
            <person name="Nagasaki H."/>
            <person name="Nakagami H."/>
            <person name="Naramoto S."/>
            <person name="Nishitani K."/>
            <person name="Ohtani M."/>
            <person name="Okamoto T."/>
            <person name="Okumura M."/>
            <person name="Phillips J."/>
            <person name="Pollak B."/>
            <person name="Reinders A."/>
            <person name="Roevekamp M."/>
            <person name="Sano R."/>
            <person name="Sawa S."/>
            <person name="Schmid M."/>
            <person name="Shirakawa M."/>
            <person name="Solano R."/>
            <person name="Spunde A."/>
            <person name="Suetsugu N."/>
            <person name="Sugano S."/>
            <person name="Sugiyama A."/>
            <person name="Sun R."/>
            <person name="Suzuki Y."/>
            <person name="Takenaka M."/>
            <person name="Takezawa D."/>
            <person name="Tomogane H."/>
            <person name="Tsuzuki M."/>
            <person name="Ueda T."/>
            <person name="Umeda M."/>
            <person name="Ward J."/>
            <person name="Watanabe Y."/>
            <person name="Yazaki K."/>
            <person name="Yokoyama R."/>
            <person name="Yoshitake Y."/>
            <person name="Yotsui I."/>
            <person name="Zachgo S."/>
            <person name="Schmutz J."/>
        </authorList>
    </citation>
    <scope>NUCLEOTIDE SEQUENCE [LARGE SCALE GENOMIC DNA]</scope>
    <source>
        <strain evidence="4">cv. B-3</strain>
    </source>
</reference>
<name>A0A398ABJ4_BRACM</name>
<organism evidence="3 4">
    <name type="scientific">Brassica campestris</name>
    <name type="common">Field mustard</name>
    <dbReference type="NCBI Taxonomy" id="3711"/>
    <lineage>
        <taxon>Eukaryota</taxon>
        <taxon>Viridiplantae</taxon>
        <taxon>Streptophyta</taxon>
        <taxon>Embryophyta</taxon>
        <taxon>Tracheophyta</taxon>
        <taxon>Spermatophyta</taxon>
        <taxon>Magnoliopsida</taxon>
        <taxon>eudicotyledons</taxon>
        <taxon>Gunneridae</taxon>
        <taxon>Pentapetalae</taxon>
        <taxon>rosids</taxon>
        <taxon>malvids</taxon>
        <taxon>Brassicales</taxon>
        <taxon>Brassicaceae</taxon>
        <taxon>Brassiceae</taxon>
        <taxon>Brassica</taxon>
    </lineage>
</organism>
<accession>A0A398ABJ4</accession>
<dbReference type="Proteomes" id="UP000264353">
    <property type="component" value="Chromosome A3"/>
</dbReference>
<keyword evidence="1" id="KW-0677">Repeat</keyword>
<dbReference type="NCBIfam" id="TIGR00756">
    <property type="entry name" value="PPR"/>
    <property type="match status" value="1"/>
</dbReference>
<dbReference type="PANTHER" id="PTHR47937">
    <property type="entry name" value="PLASTID TRANSCRIPTIONALLY ACTIVE CHROMOSOME 2-LIKE PROTEIN"/>
    <property type="match status" value="1"/>
</dbReference>
<proteinExistence type="predicted"/>
<dbReference type="Pfam" id="PF12854">
    <property type="entry name" value="PPR_1"/>
    <property type="match status" value="1"/>
</dbReference>
<evidence type="ECO:0000313" key="4">
    <source>
        <dbReference type="Proteomes" id="UP000264353"/>
    </source>
</evidence>
<evidence type="ECO:0008006" key="5">
    <source>
        <dbReference type="Google" id="ProtNLM"/>
    </source>
</evidence>
<dbReference type="Gene3D" id="1.25.40.10">
    <property type="entry name" value="Tetratricopeptide repeat domain"/>
    <property type="match status" value="1"/>
</dbReference>
<evidence type="ECO:0000256" key="1">
    <source>
        <dbReference type="ARBA" id="ARBA00022737"/>
    </source>
</evidence>
<dbReference type="InterPro" id="IPR002885">
    <property type="entry name" value="PPR_rpt"/>
</dbReference>
<protein>
    <recommendedName>
        <fullName evidence="5">Pentacotripeptide-repeat region of PRORP domain-containing protein</fullName>
    </recommendedName>
</protein>
<dbReference type="EMBL" id="CM010630">
    <property type="protein sequence ID" value="RID72636.1"/>
    <property type="molecule type" value="Genomic_DNA"/>
</dbReference>
<feature type="repeat" description="PPR" evidence="2">
    <location>
        <begin position="337"/>
        <end position="371"/>
    </location>
</feature>